<evidence type="ECO:0000256" key="2">
    <source>
        <dbReference type="ARBA" id="ARBA00023125"/>
    </source>
</evidence>
<sequence>MPQHPEATVPHITRLIVDQLVDGSLRRGDRLSTEHIAEATEVSRAPVREALRELAVLGVVDYVPNRGFRVPPPPKAQDLEALLDVRDMLEPTAHAYAAERATAEEAEAIVRAFERGIAAEFSGDHGQAARLHHQGLRAIVDATHHRELQRVLEPLIIRSALHFPALRAAADTNGLHGHRSSAQAIADRDPEAAKLLAQEHLTFLRRLVGTVTPDARPRVRTRRPQTS</sequence>
<dbReference type="InterPro" id="IPR000524">
    <property type="entry name" value="Tscrpt_reg_HTH_GntR"/>
</dbReference>
<organism evidence="5 6">
    <name type="scientific">Brevibacterium aurantiacum</name>
    <dbReference type="NCBI Taxonomy" id="273384"/>
    <lineage>
        <taxon>Bacteria</taxon>
        <taxon>Bacillati</taxon>
        <taxon>Actinomycetota</taxon>
        <taxon>Actinomycetes</taxon>
        <taxon>Micrococcales</taxon>
        <taxon>Brevibacteriaceae</taxon>
        <taxon>Brevibacterium</taxon>
    </lineage>
</organism>
<dbReference type="InterPro" id="IPR036390">
    <property type="entry name" value="WH_DNA-bd_sf"/>
</dbReference>
<reference evidence="5 6" key="1">
    <citation type="submission" date="2018-10" db="EMBL/GenBank/DDBJ databases">
        <title>Brevibacterium genomes from Austrain hard cheese rinds.</title>
        <authorList>
            <person name="Anast J.M."/>
            <person name="Dzieciol M."/>
            <person name="Schultz D.L."/>
            <person name="Mann E."/>
            <person name="Wagner M."/>
            <person name="Schmitz-Esser S."/>
        </authorList>
    </citation>
    <scope>NUCLEOTIDE SEQUENCE [LARGE SCALE GENOMIC DNA]</scope>
    <source>
        <strain evidence="5 6">L261</strain>
    </source>
</reference>
<gene>
    <name evidence="5" type="ORF">EB834_00095</name>
</gene>
<keyword evidence="2" id="KW-0238">DNA-binding</keyword>
<dbReference type="SMART" id="SM00345">
    <property type="entry name" value="HTH_GNTR"/>
    <property type="match status" value="1"/>
</dbReference>
<protein>
    <submittedName>
        <fullName evidence="5">GntR family transcriptional regulator</fullName>
    </submittedName>
</protein>
<dbReference type="Proteomes" id="UP000297736">
    <property type="component" value="Unassembled WGS sequence"/>
</dbReference>
<dbReference type="GO" id="GO:0003700">
    <property type="term" value="F:DNA-binding transcription factor activity"/>
    <property type="evidence" value="ECO:0007669"/>
    <property type="project" value="InterPro"/>
</dbReference>
<dbReference type="AlphaFoldDB" id="A0A4Z0KRV9"/>
<dbReference type="GO" id="GO:0003677">
    <property type="term" value="F:DNA binding"/>
    <property type="evidence" value="ECO:0007669"/>
    <property type="project" value="UniProtKB-KW"/>
</dbReference>
<dbReference type="RefSeq" id="WP_135446701.1">
    <property type="nucleotide sequence ID" value="NZ_JABUXX010000009.1"/>
</dbReference>
<keyword evidence="3" id="KW-0804">Transcription</keyword>
<dbReference type="SUPFAM" id="SSF48008">
    <property type="entry name" value="GntR ligand-binding domain-like"/>
    <property type="match status" value="1"/>
</dbReference>
<dbReference type="InterPro" id="IPR011711">
    <property type="entry name" value="GntR_C"/>
</dbReference>
<keyword evidence="1" id="KW-0805">Transcription regulation</keyword>
<accession>A0A4Z0KRV9</accession>
<dbReference type="SMART" id="SM00895">
    <property type="entry name" value="FCD"/>
    <property type="match status" value="1"/>
</dbReference>
<comment type="caution">
    <text evidence="5">The sequence shown here is derived from an EMBL/GenBank/DDBJ whole genome shotgun (WGS) entry which is preliminary data.</text>
</comment>
<evidence type="ECO:0000256" key="1">
    <source>
        <dbReference type="ARBA" id="ARBA00023015"/>
    </source>
</evidence>
<name>A0A4Z0KRV9_BREAU</name>
<dbReference type="EMBL" id="RHFF01000001">
    <property type="protein sequence ID" value="TGD40485.1"/>
    <property type="molecule type" value="Genomic_DNA"/>
</dbReference>
<dbReference type="Pfam" id="PF00392">
    <property type="entry name" value="GntR"/>
    <property type="match status" value="1"/>
</dbReference>
<evidence type="ECO:0000313" key="6">
    <source>
        <dbReference type="Proteomes" id="UP000297736"/>
    </source>
</evidence>
<evidence type="ECO:0000256" key="3">
    <source>
        <dbReference type="ARBA" id="ARBA00023163"/>
    </source>
</evidence>
<dbReference type="CDD" id="cd07377">
    <property type="entry name" value="WHTH_GntR"/>
    <property type="match status" value="1"/>
</dbReference>
<dbReference type="Gene3D" id="1.20.120.530">
    <property type="entry name" value="GntR ligand-binding domain-like"/>
    <property type="match status" value="1"/>
</dbReference>
<evidence type="ECO:0000259" key="4">
    <source>
        <dbReference type="PROSITE" id="PS50949"/>
    </source>
</evidence>
<dbReference type="Gene3D" id="1.10.10.10">
    <property type="entry name" value="Winged helix-like DNA-binding domain superfamily/Winged helix DNA-binding domain"/>
    <property type="match status" value="1"/>
</dbReference>
<proteinExistence type="predicted"/>
<dbReference type="InterPro" id="IPR008920">
    <property type="entry name" value="TF_FadR/GntR_C"/>
</dbReference>
<dbReference type="PROSITE" id="PS50949">
    <property type="entry name" value="HTH_GNTR"/>
    <property type="match status" value="1"/>
</dbReference>
<dbReference type="PANTHER" id="PTHR43537:SF45">
    <property type="entry name" value="GNTR FAMILY REGULATORY PROTEIN"/>
    <property type="match status" value="1"/>
</dbReference>
<evidence type="ECO:0000313" key="5">
    <source>
        <dbReference type="EMBL" id="TGD40485.1"/>
    </source>
</evidence>
<dbReference type="SUPFAM" id="SSF46785">
    <property type="entry name" value="Winged helix' DNA-binding domain"/>
    <property type="match status" value="1"/>
</dbReference>
<dbReference type="PANTHER" id="PTHR43537">
    <property type="entry name" value="TRANSCRIPTIONAL REGULATOR, GNTR FAMILY"/>
    <property type="match status" value="1"/>
</dbReference>
<dbReference type="Pfam" id="PF07729">
    <property type="entry name" value="FCD"/>
    <property type="match status" value="1"/>
</dbReference>
<feature type="domain" description="HTH gntR-type" evidence="4">
    <location>
        <begin position="6"/>
        <end position="73"/>
    </location>
</feature>
<dbReference type="InterPro" id="IPR036388">
    <property type="entry name" value="WH-like_DNA-bd_sf"/>
</dbReference>